<accession>A0AC61PMB6</accession>
<evidence type="ECO:0000313" key="1">
    <source>
        <dbReference type="EMBL" id="SMC67645.1"/>
    </source>
</evidence>
<protein>
    <submittedName>
        <fullName evidence="1">Thiamine pyrophosphokinase</fullName>
    </submittedName>
</protein>
<gene>
    <name evidence="1" type="ORF">SAMN06297397_1955</name>
</gene>
<sequence length="209" mass="23701">MQPVQRCVIIGGAEIRRYQRIRESLRKDDWLVYCDGGLKHIPEIGREPNLIVGDFDSHEKPETDIETIVLPREKDDTDTVYAVKEAVRRGYREFLLVGVTGERFDHTFGNISLLLYLDSLDIPARILDDYSEMSVVSRVPAEVEDSCSYFSLLNISGTAKGISIRNAKYPLTDGEITSEYQYGISNEVLPGRTAQVYVREGRLLLVKVI</sequence>
<dbReference type="EMBL" id="FWXZ01000003">
    <property type="protein sequence ID" value="SMC67645.1"/>
    <property type="molecule type" value="Genomic_DNA"/>
</dbReference>
<proteinExistence type="predicted"/>
<organism evidence="1 2">
    <name type="scientific">Aristaeella lactis</name>
    <dbReference type="NCBI Taxonomy" id="3046383"/>
    <lineage>
        <taxon>Bacteria</taxon>
        <taxon>Bacillati</taxon>
        <taxon>Bacillota</taxon>
        <taxon>Clostridia</taxon>
        <taxon>Eubacteriales</taxon>
        <taxon>Aristaeellaceae</taxon>
        <taxon>Aristaeella</taxon>
    </lineage>
</organism>
<name>A0AC61PMB6_9FIRM</name>
<comment type="caution">
    <text evidence="1">The sequence shown here is derived from an EMBL/GenBank/DDBJ whole genome shotgun (WGS) entry which is preliminary data.</text>
</comment>
<reference evidence="1" key="1">
    <citation type="submission" date="2017-04" db="EMBL/GenBank/DDBJ databases">
        <authorList>
            <person name="Varghese N."/>
            <person name="Submissions S."/>
        </authorList>
    </citation>
    <scope>NUCLEOTIDE SEQUENCE</scope>
    <source>
        <strain evidence="1">WTE2008</strain>
    </source>
</reference>
<keyword evidence="2" id="KW-1185">Reference proteome</keyword>
<dbReference type="Proteomes" id="UP000192328">
    <property type="component" value="Unassembled WGS sequence"/>
</dbReference>
<evidence type="ECO:0000313" key="2">
    <source>
        <dbReference type="Proteomes" id="UP000192328"/>
    </source>
</evidence>